<gene>
    <name evidence="2" type="ORF">MENT_LOCUS2407</name>
</gene>
<name>A0A6V7TN77_MELEN</name>
<sequence>MEYILWNRKEFDIIYNCTGINVDDIPIEKRRYPIAAIICILLGFIYYPIYFPCLYSFWKNRNKNPCYKLLIYLSILDIGILWLPTFSAGIFSLNGVVYCTSPISTYVVGCACLFLWAAECCADMILGINRCLEMAFPNISNILFHNNRVYIWIIFCNLYGLYWLLFIHPYIFNGLTFEYLFDPLIGYKDFRMELFKEDLREFTIHNTILAVGSPIIYSIFSLCVYFKARELIDNVSKEEKMVFIQVFIISMFNTSSAFACAYNMNHPDHGIFPLMVAHFAWIQIHGFPPVIYLTLNKTVRTDTKILFGKFVSLFKANQNKVSSMLGYT</sequence>
<dbReference type="InterPro" id="IPR019425">
    <property type="entry name" value="7TM_GPCR_serpentine_rcpt_Srt"/>
</dbReference>
<dbReference type="AlphaFoldDB" id="A0A6V7TN77"/>
<comment type="caution">
    <text evidence="2">The sequence shown here is derived from an EMBL/GenBank/DDBJ whole genome shotgun (WGS) entry which is preliminary data.</text>
</comment>
<dbReference type="SUPFAM" id="SSF81321">
    <property type="entry name" value="Family A G protein-coupled receptor-like"/>
    <property type="match status" value="1"/>
</dbReference>
<evidence type="ECO:0000313" key="2">
    <source>
        <dbReference type="EMBL" id="CAD2128858.1"/>
    </source>
</evidence>
<keyword evidence="1" id="KW-0472">Membrane</keyword>
<dbReference type="PANTHER" id="PTHR23021">
    <property type="entry name" value="SERPENTINE RECEPTOR, CLASS T"/>
    <property type="match status" value="1"/>
</dbReference>
<keyword evidence="1" id="KW-0812">Transmembrane</keyword>
<keyword evidence="1" id="KW-1133">Transmembrane helix</keyword>
<feature type="transmembrane region" description="Helical" evidence="1">
    <location>
        <begin position="202"/>
        <end position="226"/>
    </location>
</feature>
<evidence type="ECO:0000313" key="3">
    <source>
        <dbReference type="Proteomes" id="UP000580250"/>
    </source>
</evidence>
<feature type="transmembrane region" description="Helical" evidence="1">
    <location>
        <begin position="34"/>
        <end position="57"/>
    </location>
</feature>
<dbReference type="EMBL" id="CAJEWN010000007">
    <property type="protein sequence ID" value="CAD2128858.1"/>
    <property type="molecule type" value="Genomic_DNA"/>
</dbReference>
<organism evidence="2 3">
    <name type="scientific">Meloidogyne enterolobii</name>
    <name type="common">Root-knot nematode worm</name>
    <name type="synonym">Meloidogyne mayaguensis</name>
    <dbReference type="NCBI Taxonomy" id="390850"/>
    <lineage>
        <taxon>Eukaryota</taxon>
        <taxon>Metazoa</taxon>
        <taxon>Ecdysozoa</taxon>
        <taxon>Nematoda</taxon>
        <taxon>Chromadorea</taxon>
        <taxon>Rhabditida</taxon>
        <taxon>Tylenchina</taxon>
        <taxon>Tylenchomorpha</taxon>
        <taxon>Tylenchoidea</taxon>
        <taxon>Meloidogynidae</taxon>
        <taxon>Meloidogyninae</taxon>
        <taxon>Meloidogyne</taxon>
    </lineage>
</organism>
<dbReference type="PANTHER" id="PTHR23021:SF11">
    <property type="entry name" value="SERPENTINE RECEPTOR, CLASS T"/>
    <property type="match status" value="1"/>
</dbReference>
<reference evidence="2 3" key="1">
    <citation type="submission" date="2020-08" db="EMBL/GenBank/DDBJ databases">
        <authorList>
            <person name="Koutsovoulos G."/>
            <person name="Danchin GJ E."/>
        </authorList>
    </citation>
    <scope>NUCLEOTIDE SEQUENCE [LARGE SCALE GENOMIC DNA]</scope>
</reference>
<protein>
    <submittedName>
        <fullName evidence="2">Uncharacterized protein</fullName>
    </submittedName>
</protein>
<dbReference type="Gene3D" id="1.20.1070.10">
    <property type="entry name" value="Rhodopsin 7-helix transmembrane proteins"/>
    <property type="match status" value="1"/>
</dbReference>
<dbReference type="Pfam" id="PF10321">
    <property type="entry name" value="7TM_GPCR_Srt"/>
    <property type="match status" value="1"/>
</dbReference>
<dbReference type="Proteomes" id="UP000580250">
    <property type="component" value="Unassembled WGS sequence"/>
</dbReference>
<feature type="transmembrane region" description="Helical" evidence="1">
    <location>
        <begin position="242"/>
        <end position="264"/>
    </location>
</feature>
<evidence type="ECO:0000256" key="1">
    <source>
        <dbReference type="SAM" id="Phobius"/>
    </source>
</evidence>
<feature type="transmembrane region" description="Helical" evidence="1">
    <location>
        <begin position="270"/>
        <end position="295"/>
    </location>
</feature>
<accession>A0A6V7TN77</accession>
<feature type="transmembrane region" description="Helical" evidence="1">
    <location>
        <begin position="69"/>
        <end position="91"/>
    </location>
</feature>
<feature type="transmembrane region" description="Helical" evidence="1">
    <location>
        <begin position="149"/>
        <end position="171"/>
    </location>
</feature>
<feature type="transmembrane region" description="Helical" evidence="1">
    <location>
        <begin position="103"/>
        <end position="128"/>
    </location>
</feature>
<proteinExistence type="predicted"/>